<dbReference type="Proteomes" id="UP000184147">
    <property type="component" value="Unassembled WGS sequence"/>
</dbReference>
<proteinExistence type="predicted"/>
<dbReference type="AlphaFoldDB" id="A0A1M5ABK6"/>
<sequence>MIENTTEIKYQFFSLKFTPLKGVRLNSKDITFNIITYISNKLMKENQGHLIDRHESRQGSQREIFMNRAVIMHMEKRIRCSLALLRNGKVPLIKPKEEYKLIPISDTIKGSIAEETHFFIDYSKNSVIICCEYNHHGPRISDIEYYFRNVAHKVLKESKATEVSAYLDAPIDETLAKLKNVLNIDIKIAPQDLNKLTQDVHNKYFSGMRNLSNILNPKFLRIEAYFQSPGGSLQSKALNTSANNMIKDLLTRIKGNKLDIDAFKSFMFKYEDIDGNDELFNLLSGKREIVLDVDVKQIKAAREWYNLIKPEFDNFIENL</sequence>
<protein>
    <submittedName>
        <fullName evidence="1">Uncharacterized protein</fullName>
    </submittedName>
</protein>
<keyword evidence="2" id="KW-1185">Reference proteome</keyword>
<reference evidence="1 2" key="1">
    <citation type="submission" date="2016-11" db="EMBL/GenBank/DDBJ databases">
        <authorList>
            <person name="Jaros S."/>
            <person name="Januszkiewicz K."/>
            <person name="Wedrychowicz H."/>
        </authorList>
    </citation>
    <scope>NUCLEOTIDE SEQUENCE [LARGE SCALE GENOMIC DNA]</scope>
    <source>
        <strain evidence="1 2">DSM 25660</strain>
    </source>
</reference>
<organism evidence="1 2">
    <name type="scientific">Flavobacterium fontis</name>
    <dbReference type="NCBI Taxonomy" id="1124188"/>
    <lineage>
        <taxon>Bacteria</taxon>
        <taxon>Pseudomonadati</taxon>
        <taxon>Bacteroidota</taxon>
        <taxon>Flavobacteriia</taxon>
        <taxon>Flavobacteriales</taxon>
        <taxon>Flavobacteriaceae</taxon>
        <taxon>Flavobacterium</taxon>
    </lineage>
</organism>
<evidence type="ECO:0000313" key="1">
    <source>
        <dbReference type="EMBL" id="SHF27678.1"/>
    </source>
</evidence>
<gene>
    <name evidence="1" type="ORF">SAMN05444377_1065</name>
</gene>
<accession>A0A1M5ABK6</accession>
<dbReference type="RefSeq" id="WP_073362732.1">
    <property type="nucleotide sequence ID" value="NZ_FQVQ01000006.1"/>
</dbReference>
<name>A0A1M5ABK6_9FLAO</name>
<dbReference type="EMBL" id="FQVQ01000006">
    <property type="protein sequence ID" value="SHF27678.1"/>
    <property type="molecule type" value="Genomic_DNA"/>
</dbReference>
<dbReference type="OrthoDB" id="796579at2"/>
<evidence type="ECO:0000313" key="2">
    <source>
        <dbReference type="Proteomes" id="UP000184147"/>
    </source>
</evidence>
<dbReference type="STRING" id="1124188.SAMN05444377_1065"/>